<organism evidence="1 2">
    <name type="scientific">Jeotgalibacillus alimentarius</name>
    <dbReference type="NCBI Taxonomy" id="135826"/>
    <lineage>
        <taxon>Bacteria</taxon>
        <taxon>Bacillati</taxon>
        <taxon>Bacillota</taxon>
        <taxon>Bacilli</taxon>
        <taxon>Bacillales</taxon>
        <taxon>Caryophanaceae</taxon>
        <taxon>Jeotgalibacillus</taxon>
    </lineage>
</organism>
<dbReference type="PATRIC" id="fig|135826.4.peg.2352"/>
<evidence type="ECO:0000313" key="2">
    <source>
        <dbReference type="Proteomes" id="UP000031950"/>
    </source>
</evidence>
<proteinExistence type="predicted"/>
<reference evidence="1 2" key="1">
    <citation type="submission" date="2015-01" db="EMBL/GenBank/DDBJ databases">
        <title>Genome sequence of Jeotgalibacillus alimentarius.</title>
        <authorList>
            <person name="Goh K.M."/>
            <person name="Chan K.-G."/>
            <person name="Yaakop A.S."/>
            <person name="Ee R."/>
            <person name="Gan H.M."/>
            <person name="Chan C.S."/>
        </authorList>
    </citation>
    <scope>NUCLEOTIDE SEQUENCE [LARGE SCALE GENOMIC DNA]</scope>
    <source>
        <strain evidence="1 2">YKJ-13</strain>
    </source>
</reference>
<dbReference type="STRING" id="135826.KP77_23590"/>
<evidence type="ECO:0000313" key="1">
    <source>
        <dbReference type="EMBL" id="KIL48319.1"/>
    </source>
</evidence>
<name>A0A0C2S2R9_9BACL</name>
<accession>A0A0C2S2R9</accession>
<protein>
    <submittedName>
        <fullName evidence="1">Uncharacterized protein</fullName>
    </submittedName>
</protein>
<sequence length="41" mass="4856">MDISFHPEEFPGLNQVNQYGLMSKVKYSLRTHGLNLRKLRH</sequence>
<dbReference type="Proteomes" id="UP000031950">
    <property type="component" value="Unassembled WGS sequence"/>
</dbReference>
<dbReference type="AlphaFoldDB" id="A0A0C2S2R9"/>
<keyword evidence="2" id="KW-1185">Reference proteome</keyword>
<comment type="caution">
    <text evidence="1">The sequence shown here is derived from an EMBL/GenBank/DDBJ whole genome shotgun (WGS) entry which is preliminary data.</text>
</comment>
<dbReference type="EMBL" id="JXRQ01000021">
    <property type="protein sequence ID" value="KIL48319.1"/>
    <property type="molecule type" value="Genomic_DNA"/>
</dbReference>
<gene>
    <name evidence="1" type="ORF">KP77_23590</name>
</gene>